<dbReference type="PANTHER" id="PTHR35936">
    <property type="entry name" value="MEMBRANE-BOUND LYTIC MUREIN TRANSGLYCOSYLASE F"/>
    <property type="match status" value="1"/>
</dbReference>
<dbReference type="KEGG" id="cari:FNU76_03105"/>
<organism evidence="4 5">
    <name type="scientific">Chitinimonas arctica</name>
    <dbReference type="NCBI Taxonomy" id="2594795"/>
    <lineage>
        <taxon>Bacteria</taxon>
        <taxon>Pseudomonadati</taxon>
        <taxon>Pseudomonadota</taxon>
        <taxon>Betaproteobacteria</taxon>
        <taxon>Neisseriales</taxon>
        <taxon>Chitinibacteraceae</taxon>
        <taxon>Chitinimonas</taxon>
    </lineage>
</organism>
<dbReference type="Proteomes" id="UP000317550">
    <property type="component" value="Chromosome"/>
</dbReference>
<keyword evidence="1 2" id="KW-0732">Signal</keyword>
<evidence type="ECO:0000313" key="4">
    <source>
        <dbReference type="EMBL" id="QDQ25423.1"/>
    </source>
</evidence>
<dbReference type="OrthoDB" id="9768064at2"/>
<evidence type="ECO:0000313" key="5">
    <source>
        <dbReference type="Proteomes" id="UP000317550"/>
    </source>
</evidence>
<dbReference type="PANTHER" id="PTHR35936:SF6">
    <property type="entry name" value="AMINO ACID ABC TRANSPORTER SUBSTRATE-BINDING PAAT FAMILY PROTEIN"/>
    <property type="match status" value="1"/>
</dbReference>
<feature type="signal peptide" evidence="2">
    <location>
        <begin position="1"/>
        <end position="18"/>
    </location>
</feature>
<protein>
    <submittedName>
        <fullName evidence="4">Transporter substrate-binding domain-containing protein</fullName>
    </submittedName>
</protein>
<dbReference type="Pfam" id="PF00497">
    <property type="entry name" value="SBP_bac_3"/>
    <property type="match status" value="1"/>
</dbReference>
<keyword evidence="5" id="KW-1185">Reference proteome</keyword>
<reference evidence="5" key="1">
    <citation type="submission" date="2019-07" db="EMBL/GenBank/DDBJ databases">
        <title>Chitinimonas sp. nov., isolated from Ny-Alesund, arctica soil.</title>
        <authorList>
            <person name="Xu Q."/>
            <person name="Peng F."/>
        </authorList>
    </citation>
    <scope>NUCLEOTIDE SEQUENCE [LARGE SCALE GENOMIC DNA]</scope>
    <source>
        <strain evidence="5">R3-44</strain>
    </source>
</reference>
<evidence type="ECO:0000256" key="1">
    <source>
        <dbReference type="ARBA" id="ARBA00022729"/>
    </source>
</evidence>
<feature type="domain" description="Solute-binding protein family 3/N-terminal" evidence="3">
    <location>
        <begin position="22"/>
        <end position="243"/>
    </location>
</feature>
<evidence type="ECO:0000259" key="3">
    <source>
        <dbReference type="Pfam" id="PF00497"/>
    </source>
</evidence>
<dbReference type="RefSeq" id="WP_143856348.1">
    <property type="nucleotide sequence ID" value="NZ_CP041730.1"/>
</dbReference>
<accession>A0A516SB98</accession>
<dbReference type="SUPFAM" id="SSF53850">
    <property type="entry name" value="Periplasmic binding protein-like II"/>
    <property type="match status" value="1"/>
</dbReference>
<evidence type="ECO:0000256" key="2">
    <source>
        <dbReference type="SAM" id="SignalP"/>
    </source>
</evidence>
<name>A0A516SB98_9NEIS</name>
<dbReference type="EMBL" id="CP041730">
    <property type="protein sequence ID" value="QDQ25423.1"/>
    <property type="molecule type" value="Genomic_DNA"/>
</dbReference>
<proteinExistence type="predicted"/>
<sequence>MKWKAYGLALCLALDAAAAESITIGAEDDWYPYSGLVNGELKGLTVELVREAFSAVGITVKYDVMPYARCMALTREGALVACFDTLRHPGIEADYRWHALPMFHVQYQIYARADSVEHDLRPTDLEGRDVAVTNGYEYGPDFDTNKKILRTFTLRDENNFRMLIAGRVRYTVAMDLNTRALIKKRPGEFAGKFKIVGQVAPAGVYTAFSKRHPAAAQAMERFDQGMAIIRKNGRYKTIEDNWSRRLTQTK</sequence>
<gene>
    <name evidence="4" type="ORF">FNU76_03105</name>
</gene>
<dbReference type="AlphaFoldDB" id="A0A516SB98"/>
<feature type="chain" id="PRO_5028035604" evidence="2">
    <location>
        <begin position="19"/>
        <end position="250"/>
    </location>
</feature>
<dbReference type="Gene3D" id="3.40.190.10">
    <property type="entry name" value="Periplasmic binding protein-like II"/>
    <property type="match status" value="2"/>
</dbReference>
<dbReference type="InterPro" id="IPR001638">
    <property type="entry name" value="Solute-binding_3/MltF_N"/>
</dbReference>